<proteinExistence type="predicted"/>
<dbReference type="Pfam" id="PF22677">
    <property type="entry name" value="Ble-like_N"/>
    <property type="match status" value="1"/>
</dbReference>
<keyword evidence="2" id="KW-0560">Oxidoreductase</keyword>
<dbReference type="eggNOG" id="COG3324">
    <property type="taxonomic scope" value="Bacteria"/>
</dbReference>
<dbReference type="InterPro" id="IPR052164">
    <property type="entry name" value="Anthracycline_SecMetBiosynth"/>
</dbReference>
<keyword evidence="2" id="KW-0223">Dioxygenase</keyword>
<name>F4H2C0_CELFA</name>
<keyword evidence="3" id="KW-1185">Reference proteome</keyword>
<dbReference type="InterPro" id="IPR037523">
    <property type="entry name" value="VOC_core"/>
</dbReference>
<dbReference type="PANTHER" id="PTHR33993">
    <property type="entry name" value="GLYOXALASE-RELATED"/>
    <property type="match status" value="1"/>
</dbReference>
<organism evidence="2 3">
    <name type="scientific">Cellulomonas fimi (strain ATCC 484 / DSM 20113 / JCM 1341 / CCUG 24087 / LMG 16345 / NBRC 15513 / NCIMB 8980 / NCTC 7547 / NRS-133)</name>
    <dbReference type="NCBI Taxonomy" id="590998"/>
    <lineage>
        <taxon>Bacteria</taxon>
        <taxon>Bacillati</taxon>
        <taxon>Actinomycetota</taxon>
        <taxon>Actinomycetes</taxon>
        <taxon>Micrococcales</taxon>
        <taxon>Cellulomonadaceae</taxon>
        <taxon>Cellulomonas</taxon>
    </lineage>
</organism>
<dbReference type="RefSeq" id="WP_013772564.1">
    <property type="nucleotide sequence ID" value="NC_015514.1"/>
</dbReference>
<dbReference type="EMBL" id="CP002666">
    <property type="protein sequence ID" value="AEE47540.1"/>
    <property type="molecule type" value="Genomic_DNA"/>
</dbReference>
<dbReference type="SUPFAM" id="SSF54593">
    <property type="entry name" value="Glyoxalase/Bleomycin resistance protein/Dihydroxybiphenyl dioxygenase"/>
    <property type="match status" value="1"/>
</dbReference>
<dbReference type="InterPro" id="IPR053863">
    <property type="entry name" value="Glyoxy/Ble-like_N"/>
</dbReference>
<dbReference type="GO" id="GO:0051213">
    <property type="term" value="F:dioxygenase activity"/>
    <property type="evidence" value="ECO:0007669"/>
    <property type="project" value="UniProtKB-KW"/>
</dbReference>
<dbReference type="Proteomes" id="UP000008460">
    <property type="component" value="Chromosome"/>
</dbReference>
<dbReference type="HOGENOM" id="CLU_127592_3_1_11"/>
<gene>
    <name evidence="2" type="ordered locus">Celf_3428</name>
</gene>
<evidence type="ECO:0000313" key="2">
    <source>
        <dbReference type="EMBL" id="AEE47540.1"/>
    </source>
</evidence>
<evidence type="ECO:0000313" key="3">
    <source>
        <dbReference type="Proteomes" id="UP000008460"/>
    </source>
</evidence>
<evidence type="ECO:0000259" key="1">
    <source>
        <dbReference type="PROSITE" id="PS51819"/>
    </source>
</evidence>
<sequence>MAHGDITHIDIPADDLGRATAFYRAVFGWDAQEMPGFEGYPMWQAPNKISGGGFGPRDDKLRIPRSYVEVDSIDDALATVVAQGGRVVMEKSEISPTSWWAVFEDTEGNELGLYESDTHAEPQG</sequence>
<dbReference type="PROSITE" id="PS51819">
    <property type="entry name" value="VOC"/>
    <property type="match status" value="1"/>
</dbReference>
<dbReference type="InterPro" id="IPR029068">
    <property type="entry name" value="Glyas_Bleomycin-R_OHBP_Dase"/>
</dbReference>
<dbReference type="CDD" id="cd07247">
    <property type="entry name" value="SgaA_N_like"/>
    <property type="match status" value="1"/>
</dbReference>
<dbReference type="Gene3D" id="3.10.180.10">
    <property type="entry name" value="2,3-Dihydroxybiphenyl 1,2-Dioxygenase, domain 1"/>
    <property type="match status" value="1"/>
</dbReference>
<reference evidence="2 3" key="1">
    <citation type="submission" date="2011-04" db="EMBL/GenBank/DDBJ databases">
        <title>Complete sequence of Cellulomonas fimi ATCC 484.</title>
        <authorList>
            <consortium name="US DOE Joint Genome Institute"/>
            <person name="Lucas S."/>
            <person name="Han J."/>
            <person name="Lapidus A."/>
            <person name="Cheng J.-F."/>
            <person name="Goodwin L."/>
            <person name="Pitluck S."/>
            <person name="Peters L."/>
            <person name="Chertkov O."/>
            <person name="Detter J.C."/>
            <person name="Han C."/>
            <person name="Tapia R."/>
            <person name="Land M."/>
            <person name="Hauser L."/>
            <person name="Kyrpides N."/>
            <person name="Ivanova N."/>
            <person name="Ovchinnikova G."/>
            <person name="Pagani I."/>
            <person name="Mead D."/>
            <person name="Brumm P."/>
            <person name="Woyke T."/>
        </authorList>
    </citation>
    <scope>NUCLEOTIDE SEQUENCE [LARGE SCALE GENOMIC DNA]</scope>
    <source>
        <strain evidence="3">ATCC 484 / DSM 20113 / JCM 1341 / NBRC 15513 / NCIMB 8980 / NCTC 7547</strain>
    </source>
</reference>
<accession>F4H2C0</accession>
<dbReference type="KEGG" id="cfi:Celf_3428"/>
<protein>
    <submittedName>
        <fullName evidence="2">Glyoxalase/bleomycin resistance protein/dioxygenase</fullName>
    </submittedName>
</protein>
<dbReference type="AlphaFoldDB" id="F4H2C0"/>
<feature type="domain" description="VOC" evidence="1">
    <location>
        <begin position="5"/>
        <end position="116"/>
    </location>
</feature>